<keyword evidence="7" id="KW-1133">Transmembrane helix</keyword>
<keyword evidence="9" id="KW-0325">Glycoprotein</keyword>
<keyword evidence="5" id="KW-0106">Calcium</keyword>
<dbReference type="GO" id="GO:0009986">
    <property type="term" value="C:cell surface"/>
    <property type="evidence" value="ECO:0007669"/>
    <property type="project" value="TreeGrafter"/>
</dbReference>
<proteinExistence type="predicted"/>
<dbReference type="Proteomes" id="UP000593567">
    <property type="component" value="Unassembled WGS sequence"/>
</dbReference>
<evidence type="ECO:0000256" key="3">
    <source>
        <dbReference type="ARBA" id="ARBA00022729"/>
    </source>
</evidence>
<keyword evidence="8" id="KW-0472">Membrane</keyword>
<dbReference type="PANTHER" id="PTHR14139:SF2">
    <property type="entry name" value="CALSYNTENIN-1"/>
    <property type="match status" value="1"/>
</dbReference>
<dbReference type="Pfam" id="PF19699">
    <property type="entry name" value="CLSTN_C"/>
    <property type="match status" value="1"/>
</dbReference>
<keyword evidence="3" id="KW-0732">Signal</keyword>
<dbReference type="GO" id="GO:0051965">
    <property type="term" value="P:positive regulation of synapse assembly"/>
    <property type="evidence" value="ECO:0007669"/>
    <property type="project" value="TreeGrafter"/>
</dbReference>
<dbReference type="EMBL" id="VXIV02001524">
    <property type="protein sequence ID" value="KAF6032225.1"/>
    <property type="molecule type" value="Genomic_DNA"/>
</dbReference>
<protein>
    <recommendedName>
        <fullName evidence="11">Calsyntenin C-terminal domain-containing protein</fullName>
    </recommendedName>
</protein>
<evidence type="ECO:0000259" key="11">
    <source>
        <dbReference type="Pfam" id="PF19699"/>
    </source>
</evidence>
<feature type="domain" description="Calsyntenin C-terminal" evidence="11">
    <location>
        <begin position="2"/>
        <end position="108"/>
    </location>
</feature>
<evidence type="ECO:0000256" key="7">
    <source>
        <dbReference type="ARBA" id="ARBA00022989"/>
    </source>
</evidence>
<reference evidence="12" key="1">
    <citation type="submission" date="2020-06" db="EMBL/GenBank/DDBJ databases">
        <title>Draft genome of Bugula neritina, a colonial animal packing powerful symbionts and potential medicines.</title>
        <authorList>
            <person name="Rayko M."/>
        </authorList>
    </citation>
    <scope>NUCLEOTIDE SEQUENCE [LARGE SCALE GENOMIC DNA]</scope>
    <source>
        <strain evidence="12">Kwan_BN1</strain>
    </source>
</reference>
<keyword evidence="13" id="KW-1185">Reference proteome</keyword>
<evidence type="ECO:0000256" key="9">
    <source>
        <dbReference type="ARBA" id="ARBA00023180"/>
    </source>
</evidence>
<evidence type="ECO:0000256" key="2">
    <source>
        <dbReference type="ARBA" id="ARBA00022692"/>
    </source>
</evidence>
<dbReference type="InterPro" id="IPR045588">
    <property type="entry name" value="CLSTN_C"/>
</dbReference>
<dbReference type="AlphaFoldDB" id="A0A7J7K242"/>
<evidence type="ECO:0000313" key="13">
    <source>
        <dbReference type="Proteomes" id="UP000593567"/>
    </source>
</evidence>
<sequence>MDPGHEILRLPTFLLVKYLLDSKEFDGGFDILGADSFANYEAVLRETYYINTKAGSNFTSRTFSVKCTSMNGKFVSNTFDIKVDLMNSQAQSAVLYADPQYAHIQEQGLLVAGNAAAGVQSAVGTDDEDDETPRDGGLEWDNSSY</sequence>
<dbReference type="GO" id="GO:0045211">
    <property type="term" value="C:postsynaptic membrane"/>
    <property type="evidence" value="ECO:0007669"/>
    <property type="project" value="TreeGrafter"/>
</dbReference>
<accession>A0A7J7K242</accession>
<evidence type="ECO:0000256" key="10">
    <source>
        <dbReference type="SAM" id="MobiDB-lite"/>
    </source>
</evidence>
<feature type="region of interest" description="Disordered" evidence="10">
    <location>
        <begin position="120"/>
        <end position="145"/>
    </location>
</feature>
<evidence type="ECO:0000256" key="1">
    <source>
        <dbReference type="ARBA" id="ARBA00004479"/>
    </source>
</evidence>
<name>A0A7J7K242_BUGNE</name>
<evidence type="ECO:0000256" key="8">
    <source>
        <dbReference type="ARBA" id="ARBA00023136"/>
    </source>
</evidence>
<keyword evidence="6" id="KW-0130">Cell adhesion</keyword>
<comment type="caution">
    <text evidence="12">The sequence shown here is derived from an EMBL/GenBank/DDBJ whole genome shotgun (WGS) entry which is preliminary data.</text>
</comment>
<organism evidence="12 13">
    <name type="scientific">Bugula neritina</name>
    <name type="common">Brown bryozoan</name>
    <name type="synonym">Sertularia neritina</name>
    <dbReference type="NCBI Taxonomy" id="10212"/>
    <lineage>
        <taxon>Eukaryota</taxon>
        <taxon>Metazoa</taxon>
        <taxon>Spiralia</taxon>
        <taxon>Lophotrochozoa</taxon>
        <taxon>Bryozoa</taxon>
        <taxon>Gymnolaemata</taxon>
        <taxon>Cheilostomatida</taxon>
        <taxon>Flustrina</taxon>
        <taxon>Buguloidea</taxon>
        <taxon>Bugulidae</taxon>
        <taxon>Bugula</taxon>
    </lineage>
</organism>
<dbReference type="PANTHER" id="PTHR14139">
    <property type="entry name" value="CALSYNTENIN"/>
    <property type="match status" value="1"/>
</dbReference>
<evidence type="ECO:0000256" key="6">
    <source>
        <dbReference type="ARBA" id="ARBA00022889"/>
    </source>
</evidence>
<keyword evidence="2" id="KW-0812">Transmembrane</keyword>
<evidence type="ECO:0000256" key="5">
    <source>
        <dbReference type="ARBA" id="ARBA00022837"/>
    </source>
</evidence>
<evidence type="ECO:0000313" key="12">
    <source>
        <dbReference type="EMBL" id="KAF6032225.1"/>
    </source>
</evidence>
<dbReference type="GO" id="GO:0050806">
    <property type="term" value="P:positive regulation of synaptic transmission"/>
    <property type="evidence" value="ECO:0007669"/>
    <property type="project" value="TreeGrafter"/>
</dbReference>
<keyword evidence="4" id="KW-0677">Repeat</keyword>
<gene>
    <name evidence="12" type="ORF">EB796_009444</name>
</gene>
<comment type="subcellular location">
    <subcellularLocation>
        <location evidence="1">Membrane</location>
        <topology evidence="1">Single-pass type I membrane protein</topology>
    </subcellularLocation>
</comment>
<evidence type="ECO:0000256" key="4">
    <source>
        <dbReference type="ARBA" id="ARBA00022737"/>
    </source>
</evidence>
<dbReference type="GO" id="GO:0007155">
    <property type="term" value="P:cell adhesion"/>
    <property type="evidence" value="ECO:0007669"/>
    <property type="project" value="UniProtKB-KW"/>
</dbReference>